<keyword evidence="1" id="KW-0175">Coiled coil</keyword>
<evidence type="ECO:0000256" key="2">
    <source>
        <dbReference type="SAM" id="MobiDB-lite"/>
    </source>
</evidence>
<evidence type="ECO:0000313" key="4">
    <source>
        <dbReference type="Proteomes" id="UP000307440"/>
    </source>
</evidence>
<evidence type="ECO:0000313" key="3">
    <source>
        <dbReference type="EMBL" id="TFK25203.1"/>
    </source>
</evidence>
<keyword evidence="4" id="KW-1185">Reference proteome</keyword>
<accession>A0A5C3KZD1</accession>
<dbReference type="Proteomes" id="UP000307440">
    <property type="component" value="Unassembled WGS sequence"/>
</dbReference>
<feature type="coiled-coil region" evidence="1">
    <location>
        <begin position="92"/>
        <end position="123"/>
    </location>
</feature>
<proteinExistence type="predicted"/>
<evidence type="ECO:0000256" key="1">
    <source>
        <dbReference type="SAM" id="Coils"/>
    </source>
</evidence>
<name>A0A5C3KZD1_COPMA</name>
<feature type="compositionally biased region" description="Basic and acidic residues" evidence="2">
    <location>
        <begin position="38"/>
        <end position="48"/>
    </location>
</feature>
<feature type="compositionally biased region" description="Polar residues" evidence="2">
    <location>
        <begin position="1"/>
        <end position="14"/>
    </location>
</feature>
<dbReference type="EMBL" id="ML210189">
    <property type="protein sequence ID" value="TFK25203.1"/>
    <property type="molecule type" value="Genomic_DNA"/>
</dbReference>
<feature type="region of interest" description="Disordered" evidence="2">
    <location>
        <begin position="1"/>
        <end position="79"/>
    </location>
</feature>
<dbReference type="STRING" id="230819.A0A5C3KZD1"/>
<gene>
    <name evidence="3" type="ORF">FA15DRAFT_668736</name>
</gene>
<dbReference type="AlphaFoldDB" id="A0A5C3KZD1"/>
<reference evidence="3 4" key="1">
    <citation type="journal article" date="2019" name="Nat. Ecol. Evol.">
        <title>Megaphylogeny resolves global patterns of mushroom evolution.</title>
        <authorList>
            <person name="Varga T."/>
            <person name="Krizsan K."/>
            <person name="Foldi C."/>
            <person name="Dima B."/>
            <person name="Sanchez-Garcia M."/>
            <person name="Sanchez-Ramirez S."/>
            <person name="Szollosi G.J."/>
            <person name="Szarkandi J.G."/>
            <person name="Papp V."/>
            <person name="Albert L."/>
            <person name="Andreopoulos W."/>
            <person name="Angelini C."/>
            <person name="Antonin V."/>
            <person name="Barry K.W."/>
            <person name="Bougher N.L."/>
            <person name="Buchanan P."/>
            <person name="Buyck B."/>
            <person name="Bense V."/>
            <person name="Catcheside P."/>
            <person name="Chovatia M."/>
            <person name="Cooper J."/>
            <person name="Damon W."/>
            <person name="Desjardin D."/>
            <person name="Finy P."/>
            <person name="Geml J."/>
            <person name="Haridas S."/>
            <person name="Hughes K."/>
            <person name="Justo A."/>
            <person name="Karasinski D."/>
            <person name="Kautmanova I."/>
            <person name="Kiss B."/>
            <person name="Kocsube S."/>
            <person name="Kotiranta H."/>
            <person name="LaButti K.M."/>
            <person name="Lechner B.E."/>
            <person name="Liimatainen K."/>
            <person name="Lipzen A."/>
            <person name="Lukacs Z."/>
            <person name="Mihaltcheva S."/>
            <person name="Morgado L.N."/>
            <person name="Niskanen T."/>
            <person name="Noordeloos M.E."/>
            <person name="Ohm R.A."/>
            <person name="Ortiz-Santana B."/>
            <person name="Ovrebo C."/>
            <person name="Racz N."/>
            <person name="Riley R."/>
            <person name="Savchenko A."/>
            <person name="Shiryaev A."/>
            <person name="Soop K."/>
            <person name="Spirin V."/>
            <person name="Szebenyi C."/>
            <person name="Tomsovsky M."/>
            <person name="Tulloss R.E."/>
            <person name="Uehling J."/>
            <person name="Grigoriev I.V."/>
            <person name="Vagvolgyi C."/>
            <person name="Papp T."/>
            <person name="Martin F.M."/>
            <person name="Miettinen O."/>
            <person name="Hibbett D.S."/>
            <person name="Nagy L.G."/>
        </authorList>
    </citation>
    <scope>NUCLEOTIDE SEQUENCE [LARGE SCALE GENOMIC DNA]</scope>
    <source>
        <strain evidence="3 4">CBS 121175</strain>
    </source>
</reference>
<organism evidence="3 4">
    <name type="scientific">Coprinopsis marcescibilis</name>
    <name type="common">Agaric fungus</name>
    <name type="synonym">Psathyrella marcescibilis</name>
    <dbReference type="NCBI Taxonomy" id="230819"/>
    <lineage>
        <taxon>Eukaryota</taxon>
        <taxon>Fungi</taxon>
        <taxon>Dikarya</taxon>
        <taxon>Basidiomycota</taxon>
        <taxon>Agaricomycotina</taxon>
        <taxon>Agaricomycetes</taxon>
        <taxon>Agaricomycetidae</taxon>
        <taxon>Agaricales</taxon>
        <taxon>Agaricineae</taxon>
        <taxon>Psathyrellaceae</taxon>
        <taxon>Coprinopsis</taxon>
    </lineage>
</organism>
<sequence>MPLFKSNSTRRSSVSPARRGNPSPPPAPTTSSGGFFNRNRDVDRHSSDDSYSSTSTRNRTVLSNGGFLGFGRRADLDQDPGIVSARQKVADAEFAEREADRALLQARQTVREAYERVKQLEHEAIEDARRAKAKQAEAKVIHKSAKGLGRHGT</sequence>
<protein>
    <submittedName>
        <fullName evidence="3">Uncharacterized protein</fullName>
    </submittedName>
</protein>
<feature type="compositionally biased region" description="Low complexity" evidence="2">
    <location>
        <begin position="49"/>
        <end position="60"/>
    </location>
</feature>